<gene>
    <name evidence="3" type="ORF">J2N86_00745</name>
</gene>
<reference evidence="3" key="1">
    <citation type="submission" date="2021-03" db="EMBL/GenBank/DDBJ databases">
        <title>Legionella lytica PCM 2298.</title>
        <authorList>
            <person name="Koper P."/>
        </authorList>
    </citation>
    <scope>NUCLEOTIDE SEQUENCE</scope>
    <source>
        <strain evidence="3">PCM 2298</strain>
    </source>
</reference>
<evidence type="ECO:0000313" key="4">
    <source>
        <dbReference type="Proteomes" id="UP001057474"/>
    </source>
</evidence>
<protein>
    <recommendedName>
        <fullName evidence="5">Effector protein B, substrate of the Dot/Icm secretion system</fullName>
    </recommendedName>
</protein>
<evidence type="ECO:0000256" key="2">
    <source>
        <dbReference type="SAM" id="Phobius"/>
    </source>
</evidence>
<feature type="compositionally biased region" description="Low complexity" evidence="1">
    <location>
        <begin position="205"/>
        <end position="215"/>
    </location>
</feature>
<dbReference type="Proteomes" id="UP001057474">
    <property type="component" value="Chromosome"/>
</dbReference>
<evidence type="ECO:0000256" key="1">
    <source>
        <dbReference type="SAM" id="MobiDB-lite"/>
    </source>
</evidence>
<dbReference type="EMBL" id="CP071527">
    <property type="protein sequence ID" value="USQ13912.1"/>
    <property type="molecule type" value="Genomic_DNA"/>
</dbReference>
<feature type="region of interest" description="Disordered" evidence="1">
    <location>
        <begin position="199"/>
        <end position="223"/>
    </location>
</feature>
<keyword evidence="4" id="KW-1185">Reference proteome</keyword>
<evidence type="ECO:0000313" key="3">
    <source>
        <dbReference type="EMBL" id="USQ13912.1"/>
    </source>
</evidence>
<keyword evidence="2" id="KW-0812">Transmembrane</keyword>
<sequence>MTPKKDKKDKKARQVGFNDVHTEIVQEVEPTAAVSRFVKNVYGNVRASTKDRSIRALAKQIYSEFTMYLDQLEQADFPALEFYENDATKIKYSDPRITTYCVLMKSLMTRDATLFLSSYQNNEIKFSVSGSPVSPENNSFALWGIFTRAAVAAVQEALPTADLTVWAVPMQNELDDIDSNSQDAEELSLVVPLFADELPPESELQESSSPSLSSLGVQDEQELSTNTSLLTKELVPEQEQMESISADSTSPTLHAEPQLTQEELDNYDFNAWQAPKELSALRASIKAMHTYGLRLKTACPQKANAAMQLAVELTNDLQNYYETAAEARNEEAFKNEFHTKLHSQDELMSTHRNYKMVVLANIAIALTGLGLAVIVVSLLVRGHGLYNSTQGQNKVNDIDQQLDKSLMVM</sequence>
<proteinExistence type="predicted"/>
<name>A0ABY4Y9R9_9GAMM</name>
<evidence type="ECO:0008006" key="5">
    <source>
        <dbReference type="Google" id="ProtNLM"/>
    </source>
</evidence>
<keyword evidence="2" id="KW-0472">Membrane</keyword>
<organism evidence="3 4">
    <name type="scientific">Legionella lytica</name>
    <dbReference type="NCBI Taxonomy" id="96232"/>
    <lineage>
        <taxon>Bacteria</taxon>
        <taxon>Pseudomonadati</taxon>
        <taxon>Pseudomonadota</taxon>
        <taxon>Gammaproteobacteria</taxon>
        <taxon>Legionellales</taxon>
        <taxon>Legionellaceae</taxon>
        <taxon>Legionella</taxon>
    </lineage>
</organism>
<feature type="transmembrane region" description="Helical" evidence="2">
    <location>
        <begin position="357"/>
        <end position="380"/>
    </location>
</feature>
<accession>A0ABY4Y9R9</accession>
<dbReference type="RefSeq" id="WP_252580296.1">
    <property type="nucleotide sequence ID" value="NZ_CP071527.1"/>
</dbReference>
<keyword evidence="2" id="KW-1133">Transmembrane helix</keyword>